<gene>
    <name evidence="1" type="ORF">QQ008_04475</name>
</gene>
<name>A0ABT8KLJ5_9BACT</name>
<evidence type="ECO:0000313" key="1">
    <source>
        <dbReference type="EMBL" id="MDN5200598.1"/>
    </source>
</evidence>
<evidence type="ECO:0008006" key="3">
    <source>
        <dbReference type="Google" id="ProtNLM"/>
    </source>
</evidence>
<reference evidence="1" key="1">
    <citation type="submission" date="2023-06" db="EMBL/GenBank/DDBJ databases">
        <title>Genomic of Parafulvivirga corallium.</title>
        <authorList>
            <person name="Wang G."/>
        </authorList>
    </citation>
    <scope>NUCLEOTIDE SEQUENCE</scope>
    <source>
        <strain evidence="1">BMA10</strain>
    </source>
</reference>
<organism evidence="1 2">
    <name type="scientific">Splendidivirga corallicola</name>
    <dbReference type="NCBI Taxonomy" id="3051826"/>
    <lineage>
        <taxon>Bacteria</taxon>
        <taxon>Pseudomonadati</taxon>
        <taxon>Bacteroidota</taxon>
        <taxon>Cytophagia</taxon>
        <taxon>Cytophagales</taxon>
        <taxon>Splendidivirgaceae</taxon>
        <taxon>Splendidivirga</taxon>
    </lineage>
</organism>
<protein>
    <recommendedName>
        <fullName evidence="3">Lipocalin-like domain-containing protein</fullName>
    </recommendedName>
</protein>
<dbReference type="EMBL" id="JAUJEA010000001">
    <property type="protein sequence ID" value="MDN5200598.1"/>
    <property type="molecule type" value="Genomic_DNA"/>
</dbReference>
<keyword evidence="2" id="KW-1185">Reference proteome</keyword>
<dbReference type="Proteomes" id="UP001172082">
    <property type="component" value="Unassembled WGS sequence"/>
</dbReference>
<comment type="caution">
    <text evidence="1">The sequence shown here is derived from an EMBL/GenBank/DDBJ whole genome shotgun (WGS) entry which is preliminary data.</text>
</comment>
<evidence type="ECO:0000313" key="2">
    <source>
        <dbReference type="Proteomes" id="UP001172082"/>
    </source>
</evidence>
<accession>A0ABT8KLJ5</accession>
<proteinExistence type="predicted"/>
<sequence>MVTLVSCSEDEEPNISDEIVGKWQLIEQLLDPGDGSGVFKEVDSDKTITFLSNGTYTSNGSFCFLDAQNEQESSGSYDPDKMTIAPGNCPIDGGPSKYEISYKIEESHLIISYPCIEPCAQKFKKIE</sequence>
<dbReference type="RefSeq" id="WP_346750620.1">
    <property type="nucleotide sequence ID" value="NZ_JAUJEA010000001.1"/>
</dbReference>